<dbReference type="OrthoDB" id="270268at2"/>
<accession>D2QYX0</accession>
<proteinExistence type="predicted"/>
<dbReference type="InterPro" id="IPR007485">
    <property type="entry name" value="LPS_assembly_LptE"/>
</dbReference>
<keyword evidence="2" id="KW-1185">Reference proteome</keyword>
<sequence precursor="true">MLSHLPSSTTKSTRRETLAQLLSMLCGAAATAGCAGYQVGSRSLYRPDVRSVHVPIAQSDSFRRYLGERLTEAVVKQIEVRTPYKVASNDAADSVLTMRIVSESKRVLAETRNDDVRDIETDFFIQISWVDRRGDLIMNYSDLPLQPLLVNISQDANFVPEGGQSLATAQQEAIHRLATQVVDQMEIRW</sequence>
<reference evidence="1 2" key="1">
    <citation type="journal article" date="2009" name="Stand. Genomic Sci.">
        <title>Complete genome sequence of Pirellula staleyi type strain (ATCC 27377).</title>
        <authorList>
            <person name="Clum A."/>
            <person name="Tindall B.J."/>
            <person name="Sikorski J."/>
            <person name="Ivanova N."/>
            <person name="Mavrommatis K."/>
            <person name="Lucas S."/>
            <person name="Glavina del Rio T."/>
            <person name="Nolan M."/>
            <person name="Chen F."/>
            <person name="Tice H."/>
            <person name="Pitluck S."/>
            <person name="Cheng J.F."/>
            <person name="Chertkov O."/>
            <person name="Brettin T."/>
            <person name="Han C."/>
            <person name="Detter J.C."/>
            <person name="Kuske C."/>
            <person name="Bruce D."/>
            <person name="Goodwin L."/>
            <person name="Ovchinikova G."/>
            <person name="Pati A."/>
            <person name="Mikhailova N."/>
            <person name="Chen A."/>
            <person name="Palaniappan K."/>
            <person name="Land M."/>
            <person name="Hauser L."/>
            <person name="Chang Y.J."/>
            <person name="Jeffries C.D."/>
            <person name="Chain P."/>
            <person name="Rohde M."/>
            <person name="Goker M."/>
            <person name="Bristow J."/>
            <person name="Eisen J.A."/>
            <person name="Markowitz V."/>
            <person name="Hugenholtz P."/>
            <person name="Kyrpides N.C."/>
            <person name="Klenk H.P."/>
            <person name="Lapidus A."/>
        </authorList>
    </citation>
    <scope>NUCLEOTIDE SEQUENCE [LARGE SCALE GENOMIC DNA]</scope>
    <source>
        <strain evidence="2">ATCC 27377 / DSM 6068 / ICPB 4128</strain>
    </source>
</reference>
<dbReference type="KEGG" id="psl:Psta_1750"/>
<dbReference type="STRING" id="530564.Psta_1750"/>
<evidence type="ECO:0000313" key="2">
    <source>
        <dbReference type="Proteomes" id="UP000001887"/>
    </source>
</evidence>
<dbReference type="Proteomes" id="UP000001887">
    <property type="component" value="Chromosome"/>
</dbReference>
<dbReference type="GO" id="GO:0019867">
    <property type="term" value="C:outer membrane"/>
    <property type="evidence" value="ECO:0007669"/>
    <property type="project" value="InterPro"/>
</dbReference>
<dbReference type="GO" id="GO:0043165">
    <property type="term" value="P:Gram-negative-bacterium-type cell outer membrane assembly"/>
    <property type="evidence" value="ECO:0007669"/>
    <property type="project" value="InterPro"/>
</dbReference>
<dbReference type="AlphaFoldDB" id="D2QYX0"/>
<dbReference type="eggNOG" id="COG2980">
    <property type="taxonomic scope" value="Bacteria"/>
</dbReference>
<dbReference type="EMBL" id="CP001848">
    <property type="protein sequence ID" value="ADB16425.1"/>
    <property type="molecule type" value="Genomic_DNA"/>
</dbReference>
<evidence type="ECO:0008006" key="3">
    <source>
        <dbReference type="Google" id="ProtNLM"/>
    </source>
</evidence>
<gene>
    <name evidence="1" type="ordered locus">Psta_1750</name>
</gene>
<protein>
    <recommendedName>
        <fullName evidence="3">Lipoprotein</fullName>
    </recommendedName>
</protein>
<dbReference type="Pfam" id="PF04390">
    <property type="entry name" value="LptE"/>
    <property type="match status" value="1"/>
</dbReference>
<name>D2QYX0_PIRSD</name>
<organism evidence="1 2">
    <name type="scientific">Pirellula staleyi (strain ATCC 27377 / DSM 6068 / ICPB 4128)</name>
    <name type="common">Pirella staleyi</name>
    <dbReference type="NCBI Taxonomy" id="530564"/>
    <lineage>
        <taxon>Bacteria</taxon>
        <taxon>Pseudomonadati</taxon>
        <taxon>Planctomycetota</taxon>
        <taxon>Planctomycetia</taxon>
        <taxon>Pirellulales</taxon>
        <taxon>Pirellulaceae</taxon>
        <taxon>Pirellula</taxon>
    </lineage>
</organism>
<dbReference type="HOGENOM" id="CLU_123317_0_0_0"/>
<evidence type="ECO:0000313" key="1">
    <source>
        <dbReference type="EMBL" id="ADB16425.1"/>
    </source>
</evidence>